<reference evidence="2" key="1">
    <citation type="submission" date="2020-02" db="EMBL/GenBank/DDBJ databases">
        <authorList>
            <person name="Meier V. D."/>
        </authorList>
    </citation>
    <scope>NUCLEOTIDE SEQUENCE</scope>
    <source>
        <strain evidence="2">AVDCRST_MAG85</strain>
    </source>
</reference>
<organism evidence="2">
    <name type="scientific">uncultured Solirubrobacteraceae bacterium</name>
    <dbReference type="NCBI Taxonomy" id="1162706"/>
    <lineage>
        <taxon>Bacteria</taxon>
        <taxon>Bacillati</taxon>
        <taxon>Actinomycetota</taxon>
        <taxon>Thermoleophilia</taxon>
        <taxon>Solirubrobacterales</taxon>
        <taxon>Solirubrobacteraceae</taxon>
        <taxon>environmental samples</taxon>
    </lineage>
</organism>
<feature type="region of interest" description="Disordered" evidence="1">
    <location>
        <begin position="1"/>
        <end position="308"/>
    </location>
</feature>
<protein>
    <submittedName>
        <fullName evidence="2">Uncharacterized protein</fullName>
    </submittedName>
</protein>
<feature type="non-terminal residue" evidence="2">
    <location>
        <position position="1"/>
    </location>
</feature>
<dbReference type="AlphaFoldDB" id="A0A6J4U2D5"/>
<feature type="compositionally biased region" description="Basic and acidic residues" evidence="1">
    <location>
        <begin position="117"/>
        <end position="136"/>
    </location>
</feature>
<feature type="non-terminal residue" evidence="2">
    <location>
        <position position="308"/>
    </location>
</feature>
<dbReference type="EMBL" id="CADCVT010000472">
    <property type="protein sequence ID" value="CAA9536394.1"/>
    <property type="molecule type" value="Genomic_DNA"/>
</dbReference>
<feature type="compositionally biased region" description="Basic residues" evidence="1">
    <location>
        <begin position="199"/>
        <end position="215"/>
    </location>
</feature>
<feature type="compositionally biased region" description="Basic residues" evidence="1">
    <location>
        <begin position="20"/>
        <end position="53"/>
    </location>
</feature>
<feature type="compositionally biased region" description="Basic and acidic residues" evidence="1">
    <location>
        <begin position="67"/>
        <end position="84"/>
    </location>
</feature>
<name>A0A6J4U2D5_9ACTN</name>
<proteinExistence type="predicted"/>
<accession>A0A6J4U2D5</accession>
<gene>
    <name evidence="2" type="ORF">AVDCRST_MAG85-4161</name>
</gene>
<evidence type="ECO:0000256" key="1">
    <source>
        <dbReference type="SAM" id="MobiDB-lite"/>
    </source>
</evidence>
<feature type="compositionally biased region" description="Low complexity" evidence="1">
    <location>
        <begin position="288"/>
        <end position="297"/>
    </location>
</feature>
<sequence length="308" mass="33967">EGPRRGSDRRDRPPAGPAARRGRSRGRRPHAKRGEGRRHRGHRRPRGRVRRLRPQGGAGGRGRRAAARRDGPDDRPSADLRRAADGPLLPRDGGPAHARHAERLRGGPATGRAAVLPERRVPLRAERERGAQERGRPAVPRGRAVPVGHRAAADRRARGARARPRRRRPALRDLLRPGDPLGRRQPARQGPPPTQAAGRRARRRDGVVHPRRGRGRRDGPRARLGGQRDPQRRRRPPDAGARVHARDRAGPRREAPAARSDVPRTAGLRAAAGPHGHHDARRLEREGAPGARLAAALPERRRRAARAM</sequence>
<feature type="compositionally biased region" description="Basic and acidic residues" evidence="1">
    <location>
        <begin position="1"/>
        <end position="13"/>
    </location>
</feature>
<evidence type="ECO:0000313" key="2">
    <source>
        <dbReference type="EMBL" id="CAA9536394.1"/>
    </source>
</evidence>
<feature type="compositionally biased region" description="Basic residues" evidence="1">
    <location>
        <begin position="158"/>
        <end position="169"/>
    </location>
</feature>
<feature type="compositionally biased region" description="Low complexity" evidence="1">
    <location>
        <begin position="177"/>
        <end position="188"/>
    </location>
</feature>
<feature type="compositionally biased region" description="Basic and acidic residues" evidence="1">
    <location>
        <begin position="244"/>
        <end position="256"/>
    </location>
</feature>